<evidence type="ECO:0000256" key="1">
    <source>
        <dbReference type="SAM" id="MobiDB-lite"/>
    </source>
</evidence>
<dbReference type="Proteomes" id="UP000092839">
    <property type="component" value="Chromosome"/>
</dbReference>
<dbReference type="Pfam" id="PF21834">
    <property type="entry name" value="DUF6894"/>
    <property type="match status" value="1"/>
</dbReference>
<feature type="region of interest" description="Disordered" evidence="1">
    <location>
        <begin position="1"/>
        <end position="22"/>
    </location>
</feature>
<accession>A0A1B1UID5</accession>
<evidence type="ECO:0000313" key="3">
    <source>
        <dbReference type="EMBL" id="ANW02512.1"/>
    </source>
</evidence>
<dbReference type="OrthoDB" id="7575967at2"/>
<reference evidence="3 4" key="1">
    <citation type="submission" date="2016-07" db="EMBL/GenBank/DDBJ databases">
        <title>Complete genome sequence of Bradyrhizobium icense LMTR 13T, a potential inoculant strain isolated from lima bean (Phaseolus lunatus) in Peru.</title>
        <authorList>
            <person name="Ormeno-Orrillo E."/>
            <person name="Duran D."/>
            <person name="Rogel M.A."/>
            <person name="Rey L."/>
            <person name="Imperial J."/>
            <person name="Ruiz-Argueso T."/>
            <person name="Martinez-Romero E."/>
        </authorList>
    </citation>
    <scope>NUCLEOTIDE SEQUENCE [LARGE SCALE GENOMIC DNA]</scope>
    <source>
        <strain evidence="3 4">LMTR 13</strain>
    </source>
</reference>
<evidence type="ECO:0000313" key="4">
    <source>
        <dbReference type="Proteomes" id="UP000092839"/>
    </source>
</evidence>
<feature type="domain" description="DUF6894" evidence="2">
    <location>
        <begin position="14"/>
        <end position="72"/>
    </location>
</feature>
<protein>
    <recommendedName>
        <fullName evidence="2">DUF6894 domain-containing protein</fullName>
    </recommendedName>
</protein>
<feature type="compositionally biased region" description="Basic and acidic residues" evidence="1">
    <location>
        <begin position="7"/>
        <end position="22"/>
    </location>
</feature>
<evidence type="ECO:0000259" key="2">
    <source>
        <dbReference type="Pfam" id="PF21834"/>
    </source>
</evidence>
<keyword evidence="4" id="KW-1185">Reference proteome</keyword>
<sequence>MPAEGRTAAERDRAELDEKGRKELPDLQAAWQEATLTAGQIIQDLDGRLRPGKNWRMDVTDEFANPLYVIHVCADKPR</sequence>
<dbReference type="EMBL" id="CP016428">
    <property type="protein sequence ID" value="ANW02512.1"/>
    <property type="molecule type" value="Genomic_DNA"/>
</dbReference>
<dbReference type="InterPro" id="IPR054189">
    <property type="entry name" value="DUF6894"/>
</dbReference>
<gene>
    <name evidence="3" type="ORF">LMTR13_22420</name>
</gene>
<name>A0A1B1UID5_9BRAD</name>
<dbReference type="KEGG" id="bic:LMTR13_22420"/>
<dbReference type="AlphaFoldDB" id="A0A1B1UID5"/>
<proteinExistence type="predicted"/>
<organism evidence="3 4">
    <name type="scientific">Bradyrhizobium icense</name>
    <dbReference type="NCBI Taxonomy" id="1274631"/>
    <lineage>
        <taxon>Bacteria</taxon>
        <taxon>Pseudomonadati</taxon>
        <taxon>Pseudomonadota</taxon>
        <taxon>Alphaproteobacteria</taxon>
        <taxon>Hyphomicrobiales</taxon>
        <taxon>Nitrobacteraceae</taxon>
        <taxon>Bradyrhizobium</taxon>
    </lineage>
</organism>